<accession>A0A1H2ZAR3</accession>
<keyword evidence="5 7" id="KW-0472">Membrane</keyword>
<dbReference type="InterPro" id="IPR037066">
    <property type="entry name" value="Plug_dom_sf"/>
</dbReference>
<evidence type="ECO:0000259" key="10">
    <source>
        <dbReference type="Pfam" id="PF14905"/>
    </source>
</evidence>
<dbReference type="EMBL" id="FNNJ01000003">
    <property type="protein sequence ID" value="SDX14078.1"/>
    <property type="molecule type" value="Genomic_DNA"/>
</dbReference>
<dbReference type="Gene3D" id="2.60.40.1120">
    <property type="entry name" value="Carboxypeptidase-like, regulatory domain"/>
    <property type="match status" value="1"/>
</dbReference>
<evidence type="ECO:0000256" key="3">
    <source>
        <dbReference type="ARBA" id="ARBA00022452"/>
    </source>
</evidence>
<evidence type="ECO:0000313" key="11">
    <source>
        <dbReference type="EMBL" id="SDX14078.1"/>
    </source>
</evidence>
<evidence type="ECO:0000313" key="12">
    <source>
        <dbReference type="Proteomes" id="UP000199595"/>
    </source>
</evidence>
<evidence type="ECO:0000256" key="1">
    <source>
        <dbReference type="ARBA" id="ARBA00004571"/>
    </source>
</evidence>
<keyword evidence="11" id="KW-0675">Receptor</keyword>
<evidence type="ECO:0000256" key="5">
    <source>
        <dbReference type="ARBA" id="ARBA00023136"/>
    </source>
</evidence>
<dbReference type="AlphaFoldDB" id="A0A1H2ZAR3"/>
<dbReference type="InterPro" id="IPR041700">
    <property type="entry name" value="OMP_b-brl_3"/>
</dbReference>
<dbReference type="RefSeq" id="WP_090122404.1">
    <property type="nucleotide sequence ID" value="NZ_FNNJ01000003.1"/>
</dbReference>
<name>A0A1H2ZAR3_9FLAO</name>
<comment type="subcellular location">
    <subcellularLocation>
        <location evidence="1 7">Cell outer membrane</location>
        <topology evidence="1 7">Multi-pass membrane protein</topology>
    </subcellularLocation>
</comment>
<evidence type="ECO:0000256" key="8">
    <source>
        <dbReference type="SAM" id="MobiDB-lite"/>
    </source>
</evidence>
<dbReference type="InterPro" id="IPR008969">
    <property type="entry name" value="CarboxyPept-like_regulatory"/>
</dbReference>
<dbReference type="Proteomes" id="UP000199595">
    <property type="component" value="Unassembled WGS sequence"/>
</dbReference>
<keyword evidence="12" id="KW-1185">Reference proteome</keyword>
<dbReference type="OrthoDB" id="8764943at2"/>
<keyword evidence="4 7" id="KW-0812">Transmembrane</keyword>
<dbReference type="GO" id="GO:0009279">
    <property type="term" value="C:cell outer membrane"/>
    <property type="evidence" value="ECO:0007669"/>
    <property type="project" value="UniProtKB-SubCell"/>
</dbReference>
<keyword evidence="3 7" id="KW-1134">Transmembrane beta strand</keyword>
<feature type="region of interest" description="Disordered" evidence="8">
    <location>
        <begin position="770"/>
        <end position="790"/>
    </location>
</feature>
<reference evidence="11 12" key="1">
    <citation type="submission" date="2016-10" db="EMBL/GenBank/DDBJ databases">
        <authorList>
            <person name="de Groot N.N."/>
        </authorList>
    </citation>
    <scope>NUCLEOTIDE SEQUENCE [LARGE SCALE GENOMIC DNA]</scope>
    <source>
        <strain evidence="11 12">DSM 24956</strain>
    </source>
</reference>
<keyword evidence="2 7" id="KW-0813">Transport</keyword>
<dbReference type="PANTHER" id="PTHR40980">
    <property type="entry name" value="PLUG DOMAIN-CONTAINING PROTEIN"/>
    <property type="match status" value="1"/>
</dbReference>
<gene>
    <name evidence="11" type="ORF">SAMN05444411_103184</name>
</gene>
<dbReference type="InterPro" id="IPR036942">
    <property type="entry name" value="Beta-barrel_TonB_sf"/>
</dbReference>
<dbReference type="Gene3D" id="2.170.130.10">
    <property type="entry name" value="TonB-dependent receptor, plug domain"/>
    <property type="match status" value="1"/>
</dbReference>
<dbReference type="Pfam" id="PF14905">
    <property type="entry name" value="OMP_b-brl_3"/>
    <property type="match status" value="1"/>
</dbReference>
<evidence type="ECO:0000256" key="4">
    <source>
        <dbReference type="ARBA" id="ARBA00022692"/>
    </source>
</evidence>
<sequence length="790" mass="88640">MKNILLICSLFISLTAFAQLPSNTGPKSGTVSGKVIDQQTNEALPYVSIVIKDTNNKTINGTITSEEGLFSIHKLPEGETTIEIQFMGYKTVHKKVTLSRSNFRVDLGTIALVEEATSLNEVEIIAETSTVTQKIDRKVINVGKDLTSAGATASELLNNVQSVSVDSQTGSLSLRGNDNVRVLVDGKPTNISTEQLLKQIPSTSIKSVELITNPSAKYSPEGMSGIINIVLHKNANLGFNGSINSGITFGKNTRYNTSVNMNLKKGKLNYFVNYGFNKGKNSNNGGVSRFDNNSTQDFVGLNDNESHLIKAGVDYYINDKNTLSVFTTQNLYDGDANSNSTVVYNNNDFDNILQENIAINKNRSQTYNLNYKTEFDKEDHNLEFEVNYNKNNGDENSIFNTSIGNPAVLSSYNDIVDNDRTSTTINIDYTNPISEKGKLELGVETRIRKTDNNYVSTSFDNSDYQYDRNINSLYANYSHKFNKLTMQVGARLENYKVDAIQNGTKIYEDDYTTLYPSAFLTYNPSEKNQFQLSYSRRVDRPNLGQVNPIREWSTPTITSFGNPELDPQFTNSFEVNYTKQLKNGSVTVGTFYRDINNNISRFFFEDPTDPNKTILTFANADGNSSYGVELSSNYKINSWWRTNISFDLYSVKDQGVIGTENIEVTSTTWNTRMSNNFSASKNLKFQLFGMYRGNVQTIQWDIKPMWKIDFGASLNVLKGKGTVTARVSDIFESMSFNFDSEKPYPSTGEFFWESQNAYIGFNYRFGGGKNKTRNRKRRDNNEVNGGGGFF</sequence>
<evidence type="ECO:0000256" key="7">
    <source>
        <dbReference type="PROSITE-ProRule" id="PRU01360"/>
    </source>
</evidence>
<dbReference type="SUPFAM" id="SSF49464">
    <property type="entry name" value="Carboxypeptidase regulatory domain-like"/>
    <property type="match status" value="1"/>
</dbReference>
<dbReference type="SUPFAM" id="SSF56935">
    <property type="entry name" value="Porins"/>
    <property type="match status" value="1"/>
</dbReference>
<dbReference type="PANTHER" id="PTHR40980:SF4">
    <property type="entry name" value="TONB-DEPENDENT RECEPTOR-LIKE BETA-BARREL DOMAIN-CONTAINING PROTEIN"/>
    <property type="match status" value="1"/>
</dbReference>
<keyword evidence="6 7" id="KW-0998">Cell outer membrane</keyword>
<dbReference type="PROSITE" id="PS52016">
    <property type="entry name" value="TONB_DEPENDENT_REC_3"/>
    <property type="match status" value="1"/>
</dbReference>
<organism evidence="11 12">
    <name type="scientific">Lutibacter oricola</name>
    <dbReference type="NCBI Taxonomy" id="762486"/>
    <lineage>
        <taxon>Bacteria</taxon>
        <taxon>Pseudomonadati</taxon>
        <taxon>Bacteroidota</taxon>
        <taxon>Flavobacteriia</taxon>
        <taxon>Flavobacteriales</taxon>
        <taxon>Flavobacteriaceae</taxon>
        <taxon>Lutibacter</taxon>
    </lineage>
</organism>
<dbReference type="InterPro" id="IPR039426">
    <property type="entry name" value="TonB-dep_rcpt-like"/>
</dbReference>
<evidence type="ECO:0000256" key="9">
    <source>
        <dbReference type="SAM" id="SignalP"/>
    </source>
</evidence>
<evidence type="ECO:0000256" key="6">
    <source>
        <dbReference type="ARBA" id="ARBA00023237"/>
    </source>
</evidence>
<feature type="domain" description="Outer membrane protein beta-barrel" evidence="10">
    <location>
        <begin position="374"/>
        <end position="763"/>
    </location>
</feature>
<dbReference type="Pfam" id="PF13715">
    <property type="entry name" value="CarbopepD_reg_2"/>
    <property type="match status" value="1"/>
</dbReference>
<protein>
    <submittedName>
        <fullName evidence="11">Outer membrane receptor for ferrienterochelin and colicins</fullName>
    </submittedName>
</protein>
<keyword evidence="9" id="KW-0732">Signal</keyword>
<feature type="signal peptide" evidence="9">
    <location>
        <begin position="1"/>
        <end position="18"/>
    </location>
</feature>
<feature type="chain" id="PRO_5011650395" evidence="9">
    <location>
        <begin position="19"/>
        <end position="790"/>
    </location>
</feature>
<dbReference type="STRING" id="762486.SAMN05444411_103184"/>
<dbReference type="Gene3D" id="2.40.170.20">
    <property type="entry name" value="TonB-dependent receptor, beta-barrel domain"/>
    <property type="match status" value="1"/>
</dbReference>
<evidence type="ECO:0000256" key="2">
    <source>
        <dbReference type="ARBA" id="ARBA00022448"/>
    </source>
</evidence>
<proteinExistence type="inferred from homology"/>
<comment type="similarity">
    <text evidence="7">Belongs to the TonB-dependent receptor family.</text>
</comment>